<dbReference type="KEGG" id="hbu:Hbut_0738"/>
<dbReference type="EMBL" id="CP000493">
    <property type="protein sequence ID" value="ABM80592.1"/>
    <property type="molecule type" value="Genomic_DNA"/>
</dbReference>
<evidence type="ECO:0000256" key="1">
    <source>
        <dbReference type="ARBA" id="ARBA00008164"/>
    </source>
</evidence>
<dbReference type="Gene3D" id="3.30.479.30">
    <property type="entry name" value="Band 7 domain"/>
    <property type="match status" value="1"/>
</dbReference>
<dbReference type="InterPro" id="IPR036013">
    <property type="entry name" value="Band_7/SPFH_dom_sf"/>
</dbReference>
<sequence>MNGVAALLALVLGALVSALVALGIRVIRPWEVDIYIRLGKFMGILRPGLHWVPPFISNVYRIDLRTQVVDVPKQEVITRDNSPVVV</sequence>
<dbReference type="HOGENOM" id="CLU_2490404_0_0_2"/>
<organism evidence="3 4">
    <name type="scientific">Hyperthermus butylicus (strain DSM 5456 / JCM 9403 / PLM1-5)</name>
    <dbReference type="NCBI Taxonomy" id="415426"/>
    <lineage>
        <taxon>Archaea</taxon>
        <taxon>Thermoproteota</taxon>
        <taxon>Thermoprotei</taxon>
        <taxon>Desulfurococcales</taxon>
        <taxon>Pyrodictiaceae</taxon>
        <taxon>Hyperthermus</taxon>
    </lineage>
</organism>
<evidence type="ECO:0000313" key="4">
    <source>
        <dbReference type="Proteomes" id="UP000002593"/>
    </source>
</evidence>
<dbReference type="PANTHER" id="PTHR10264:SF19">
    <property type="entry name" value="AT06885P-RELATED"/>
    <property type="match status" value="1"/>
</dbReference>
<dbReference type="InterPro" id="IPR043202">
    <property type="entry name" value="Band-7_stomatin-like"/>
</dbReference>
<dbReference type="AlphaFoldDB" id="A2BKT1"/>
<dbReference type="GeneID" id="76632452"/>
<evidence type="ECO:0000259" key="2">
    <source>
        <dbReference type="Pfam" id="PF01145"/>
    </source>
</evidence>
<dbReference type="GO" id="GO:0005886">
    <property type="term" value="C:plasma membrane"/>
    <property type="evidence" value="ECO:0007669"/>
    <property type="project" value="InterPro"/>
</dbReference>
<dbReference type="RefSeq" id="WP_011821910.1">
    <property type="nucleotide sequence ID" value="NC_008818.1"/>
</dbReference>
<evidence type="ECO:0000313" key="3">
    <source>
        <dbReference type="EMBL" id="ABM80592.1"/>
    </source>
</evidence>
<feature type="domain" description="Band 7" evidence="2">
    <location>
        <begin position="26"/>
        <end position="85"/>
    </location>
</feature>
<dbReference type="SUPFAM" id="SSF117892">
    <property type="entry name" value="Band 7/SPFH domain"/>
    <property type="match status" value="1"/>
</dbReference>
<name>A2BKT1_HYPBU</name>
<dbReference type="EnsemblBacteria" id="ABM80592">
    <property type="protein sequence ID" value="ABM80592"/>
    <property type="gene ID" value="Hbut_0738"/>
</dbReference>
<dbReference type="PANTHER" id="PTHR10264">
    <property type="entry name" value="BAND 7 PROTEIN-RELATED"/>
    <property type="match status" value="1"/>
</dbReference>
<dbReference type="eggNOG" id="arCOG01915">
    <property type="taxonomic scope" value="Archaea"/>
</dbReference>
<dbReference type="InterPro" id="IPR001107">
    <property type="entry name" value="Band_7"/>
</dbReference>
<gene>
    <name evidence="3" type="ordered locus">Hbut_0738</name>
</gene>
<reference evidence="3 4" key="1">
    <citation type="journal article" date="2007" name="Archaea">
        <title>The genome of Hyperthermus butylicus: a sulfur-reducing, peptide fermenting, neutrophilic Crenarchaeote growing up to 108 degrees C.</title>
        <authorList>
            <person name="Brugger K."/>
            <person name="Chen L."/>
            <person name="Stark M."/>
            <person name="Zibat A."/>
            <person name="Redder P."/>
            <person name="Ruepp A."/>
            <person name="Awayez M."/>
            <person name="She Q."/>
            <person name="Garrett R.A."/>
            <person name="Klenk H.P."/>
        </authorList>
    </citation>
    <scope>NUCLEOTIDE SEQUENCE [LARGE SCALE GENOMIC DNA]</scope>
    <source>
        <strain evidence="4">DSM 5456 / JCM 9403 / PLM1-5</strain>
    </source>
</reference>
<dbReference type="STRING" id="415426.Hbut_0738"/>
<proteinExistence type="inferred from homology"/>
<comment type="similarity">
    <text evidence="1">Belongs to the band 7/mec-2 family.</text>
</comment>
<keyword evidence="4" id="KW-1185">Reference proteome</keyword>
<protein>
    <recommendedName>
        <fullName evidence="2">Band 7 domain-containing protein</fullName>
    </recommendedName>
</protein>
<accession>A2BKT1</accession>
<dbReference type="Pfam" id="PF01145">
    <property type="entry name" value="Band_7"/>
    <property type="match status" value="1"/>
</dbReference>
<dbReference type="Proteomes" id="UP000002593">
    <property type="component" value="Chromosome"/>
</dbReference>